<feature type="transmembrane region" description="Helical" evidence="7">
    <location>
        <begin position="9"/>
        <end position="30"/>
    </location>
</feature>
<evidence type="ECO:0000256" key="4">
    <source>
        <dbReference type="ARBA" id="ARBA00022692"/>
    </source>
</evidence>
<name>A0A9X7VWM5_9BACL</name>
<dbReference type="PANTHER" id="PTHR43163:SF6">
    <property type="entry name" value="DIPEPTIDE TRANSPORT SYSTEM PERMEASE PROTEIN DPPB-RELATED"/>
    <property type="match status" value="1"/>
</dbReference>
<keyword evidence="3" id="KW-1003">Cell membrane</keyword>
<organism evidence="9 10">
    <name type="scientific">Alicyclobacillus mengziensis</name>
    <dbReference type="NCBI Taxonomy" id="2931921"/>
    <lineage>
        <taxon>Bacteria</taxon>
        <taxon>Bacillati</taxon>
        <taxon>Bacillota</taxon>
        <taxon>Bacilli</taxon>
        <taxon>Bacillales</taxon>
        <taxon>Alicyclobacillaceae</taxon>
        <taxon>Alicyclobacillus</taxon>
    </lineage>
</organism>
<proteinExistence type="inferred from homology"/>
<dbReference type="Pfam" id="PF19300">
    <property type="entry name" value="BPD_transp_1_N"/>
    <property type="match status" value="1"/>
</dbReference>
<dbReference type="Gene3D" id="1.10.3720.10">
    <property type="entry name" value="MetI-like"/>
    <property type="match status" value="1"/>
</dbReference>
<comment type="subcellular location">
    <subcellularLocation>
        <location evidence="1 7">Cell membrane</location>
        <topology evidence="1 7">Multi-pass membrane protein</topology>
    </subcellularLocation>
</comment>
<evidence type="ECO:0000256" key="3">
    <source>
        <dbReference type="ARBA" id="ARBA00022475"/>
    </source>
</evidence>
<feature type="transmembrane region" description="Helical" evidence="7">
    <location>
        <begin position="241"/>
        <end position="266"/>
    </location>
</feature>
<dbReference type="SUPFAM" id="SSF161098">
    <property type="entry name" value="MetI-like"/>
    <property type="match status" value="1"/>
</dbReference>
<dbReference type="PANTHER" id="PTHR43163">
    <property type="entry name" value="DIPEPTIDE TRANSPORT SYSTEM PERMEASE PROTEIN DPPB-RELATED"/>
    <property type="match status" value="1"/>
</dbReference>
<protein>
    <submittedName>
        <fullName evidence="9">ABC transporter permease</fullName>
    </submittedName>
</protein>
<dbReference type="InterPro" id="IPR035906">
    <property type="entry name" value="MetI-like_sf"/>
</dbReference>
<dbReference type="CDD" id="cd06261">
    <property type="entry name" value="TM_PBP2"/>
    <property type="match status" value="1"/>
</dbReference>
<dbReference type="PROSITE" id="PS50928">
    <property type="entry name" value="ABC_TM1"/>
    <property type="match status" value="1"/>
</dbReference>
<evidence type="ECO:0000256" key="6">
    <source>
        <dbReference type="ARBA" id="ARBA00023136"/>
    </source>
</evidence>
<keyword evidence="6 7" id="KW-0472">Membrane</keyword>
<evidence type="ECO:0000313" key="9">
    <source>
        <dbReference type="EMBL" id="QSO46436.1"/>
    </source>
</evidence>
<dbReference type="GO" id="GO:0005886">
    <property type="term" value="C:plasma membrane"/>
    <property type="evidence" value="ECO:0007669"/>
    <property type="project" value="UniProtKB-SubCell"/>
</dbReference>
<evidence type="ECO:0000259" key="8">
    <source>
        <dbReference type="PROSITE" id="PS50928"/>
    </source>
</evidence>
<feature type="domain" description="ABC transmembrane type-1" evidence="8">
    <location>
        <begin position="97"/>
        <end position="305"/>
    </location>
</feature>
<dbReference type="AlphaFoldDB" id="A0A9X7VWM5"/>
<reference evidence="9 10" key="1">
    <citation type="submission" date="2021-02" db="EMBL/GenBank/DDBJ databases">
        <title>Alicyclobacillus curvatus sp. nov. and Alicyclobacillus mengziensis sp. nov., two acidophilic bacteria isolated from acid mine drainage.</title>
        <authorList>
            <person name="Huang Y."/>
        </authorList>
    </citation>
    <scope>NUCLEOTIDE SEQUENCE [LARGE SCALE GENOMIC DNA]</scope>
    <source>
        <strain evidence="9 10">S30H14</strain>
    </source>
</reference>
<evidence type="ECO:0000256" key="5">
    <source>
        <dbReference type="ARBA" id="ARBA00022989"/>
    </source>
</evidence>
<dbReference type="RefSeq" id="WP_206655805.1">
    <property type="nucleotide sequence ID" value="NZ_CP071182.1"/>
</dbReference>
<accession>A0A9X7VWM5</accession>
<feature type="transmembrane region" description="Helical" evidence="7">
    <location>
        <begin position="286"/>
        <end position="312"/>
    </location>
</feature>
<feature type="transmembrane region" description="Helical" evidence="7">
    <location>
        <begin position="183"/>
        <end position="201"/>
    </location>
</feature>
<keyword evidence="4 7" id="KW-0812">Transmembrane</keyword>
<dbReference type="InterPro" id="IPR045621">
    <property type="entry name" value="BPD_transp_1_N"/>
</dbReference>
<keyword evidence="2 7" id="KW-0813">Transport</keyword>
<dbReference type="KEGG" id="afx:JZ786_18440"/>
<evidence type="ECO:0000256" key="7">
    <source>
        <dbReference type="RuleBase" id="RU363032"/>
    </source>
</evidence>
<evidence type="ECO:0000313" key="10">
    <source>
        <dbReference type="Proteomes" id="UP000663505"/>
    </source>
</evidence>
<dbReference type="Proteomes" id="UP000663505">
    <property type="component" value="Chromosome"/>
</dbReference>
<dbReference type="Pfam" id="PF00528">
    <property type="entry name" value="BPD_transp_1"/>
    <property type="match status" value="1"/>
</dbReference>
<evidence type="ECO:0000256" key="1">
    <source>
        <dbReference type="ARBA" id="ARBA00004651"/>
    </source>
</evidence>
<evidence type="ECO:0000256" key="2">
    <source>
        <dbReference type="ARBA" id="ARBA00022448"/>
    </source>
</evidence>
<gene>
    <name evidence="9" type="ORF">JZ786_18440</name>
</gene>
<keyword evidence="5 7" id="KW-1133">Transmembrane helix</keyword>
<feature type="transmembrane region" description="Helical" evidence="7">
    <location>
        <begin position="133"/>
        <end position="163"/>
    </location>
</feature>
<keyword evidence="10" id="KW-1185">Reference proteome</keyword>
<dbReference type="GO" id="GO:0055085">
    <property type="term" value="P:transmembrane transport"/>
    <property type="evidence" value="ECO:0007669"/>
    <property type="project" value="InterPro"/>
</dbReference>
<comment type="similarity">
    <text evidence="7">Belongs to the binding-protein-dependent transport system permease family.</text>
</comment>
<dbReference type="InterPro" id="IPR000515">
    <property type="entry name" value="MetI-like"/>
</dbReference>
<sequence>MGTYITRRLLGMIPMLFFITVAVFLMMHAAPGNAFNSILNPNIQDPQALIASLEKQNGLDKPLWWQYIHWVSLFVTGNWGFSFAEHQPVIDLVAPALRNTLILSITAEILTLGIGIPLGVFQSRKPYSAFDYSTSVVSFILFSVPYFIFAILLIYVFAIHLRIFPAQGAVGTGPGAGSLLDHIYHALLPAIAIALSYLAFYSRNTRGSMLEVSRKDYVRTAYAKGLNSSTVFSKHVLRNALIPLITFFGLDIGNLVGGAVILEGLFTYQGMGLLTISAVNNRDYNVIMATTIIFAIAVLLGNLLADILYAVVDPRIRYN</sequence>
<feature type="transmembrane region" description="Helical" evidence="7">
    <location>
        <begin position="101"/>
        <end position="121"/>
    </location>
</feature>
<dbReference type="EMBL" id="CP071182">
    <property type="protein sequence ID" value="QSO46436.1"/>
    <property type="molecule type" value="Genomic_DNA"/>
</dbReference>